<dbReference type="OrthoDB" id="1247426at2"/>
<reference evidence="1 2" key="1">
    <citation type="submission" date="2019-03" db="EMBL/GenBank/DDBJ databases">
        <title>Algoriphagus sp. nov, a new strain isolated from root system soil of mangrove plant Kandelia.</title>
        <authorList>
            <person name="Yin Q."/>
            <person name="Wang K."/>
            <person name="Song Z."/>
        </authorList>
    </citation>
    <scope>NUCLEOTIDE SEQUENCE [LARGE SCALE GENOMIC DNA]</scope>
    <source>
        <strain evidence="1 2">XY-J91</strain>
    </source>
</reference>
<dbReference type="AlphaFoldDB" id="A0A4Y9QX35"/>
<protein>
    <submittedName>
        <fullName evidence="1">Uncharacterized protein</fullName>
    </submittedName>
</protein>
<organism evidence="1 2">
    <name type="scientific">Algoriphagus kandeliae</name>
    <dbReference type="NCBI Taxonomy" id="2562278"/>
    <lineage>
        <taxon>Bacteria</taxon>
        <taxon>Pseudomonadati</taxon>
        <taxon>Bacteroidota</taxon>
        <taxon>Cytophagia</taxon>
        <taxon>Cytophagales</taxon>
        <taxon>Cyclobacteriaceae</taxon>
        <taxon>Algoriphagus</taxon>
    </lineage>
</organism>
<dbReference type="Proteomes" id="UP000297647">
    <property type="component" value="Unassembled WGS sequence"/>
</dbReference>
<gene>
    <name evidence="1" type="ORF">E4S40_06155</name>
</gene>
<comment type="caution">
    <text evidence="1">The sequence shown here is derived from an EMBL/GenBank/DDBJ whole genome shotgun (WGS) entry which is preliminary data.</text>
</comment>
<name>A0A4Y9QX35_9BACT</name>
<sequence>MDKDEFDKKLQRRIAQLSVGASALRNQGGSGLVETCRNYFEKKIDLQNFFSALKEKDEYSLFLDNHTNELLKLFPKEAKSWGAARKGLNLFLRDICYNKYFADKFNLPKDYSDNNRMLKYLEVPLDKDVAKGLIRSFPKKLPKWDRIKNLTKETSDQFQEKANLLATEKGVARVHLDLLFWRENK</sequence>
<proteinExistence type="predicted"/>
<keyword evidence="2" id="KW-1185">Reference proteome</keyword>
<evidence type="ECO:0000313" key="2">
    <source>
        <dbReference type="Proteomes" id="UP000297647"/>
    </source>
</evidence>
<dbReference type="EMBL" id="SPSB01000002">
    <property type="protein sequence ID" value="TFV95803.1"/>
    <property type="molecule type" value="Genomic_DNA"/>
</dbReference>
<evidence type="ECO:0000313" key="1">
    <source>
        <dbReference type="EMBL" id="TFV95803.1"/>
    </source>
</evidence>
<dbReference type="RefSeq" id="WP_135072256.1">
    <property type="nucleotide sequence ID" value="NZ_SPSB01000002.1"/>
</dbReference>
<accession>A0A4Y9QX35</accession>